<comment type="caution">
    <text evidence="3">The sequence shown here is derived from an EMBL/GenBank/DDBJ whole genome shotgun (WGS) entry which is preliminary data.</text>
</comment>
<dbReference type="EMBL" id="JBHRZI010000011">
    <property type="protein sequence ID" value="MFC3891628.1"/>
    <property type="molecule type" value="Genomic_DNA"/>
</dbReference>
<dbReference type="SUPFAM" id="SSF47413">
    <property type="entry name" value="lambda repressor-like DNA-binding domains"/>
    <property type="match status" value="1"/>
</dbReference>
<dbReference type="RefSeq" id="WP_382372616.1">
    <property type="nucleotide sequence ID" value="NZ_JBHRZI010000011.1"/>
</dbReference>
<feature type="domain" description="DUF5753" evidence="2">
    <location>
        <begin position="108"/>
        <end position="279"/>
    </location>
</feature>
<sequence length="311" mass="34509">MYIRPTMAERSLGRVLWRWRDNTGMSLTEACEKAGFSIALLSMAENALRPFDPLNTMILGRVYGIPNEVWKREVRRAEFAAEARTQARAKKSPLDLNATRDMDEAALDATAVCAFGADTIPRLFQTPEYRKAAGPAFPALEDDDPILLAELHSTWIKNFSTDASSSPTVSIVLTRRALHRVVANEAVTSAALVQLVHLSELEDFTVQVLDDEACLGARAESSYCHLTFPHTQHDDVVYLESAEHGQYIEDPATCQLIHCGFKALQQCALSPAQSVQEIAEAASTLQSRTPRRSPSRKPRPKTPRSTTRTEK</sequence>
<evidence type="ECO:0000259" key="2">
    <source>
        <dbReference type="Pfam" id="PF19054"/>
    </source>
</evidence>
<name>A0ABV8BMS8_9PSEU</name>
<dbReference type="Proteomes" id="UP001595690">
    <property type="component" value="Unassembled WGS sequence"/>
</dbReference>
<keyword evidence="4" id="KW-1185">Reference proteome</keyword>
<reference evidence="4" key="1">
    <citation type="journal article" date="2019" name="Int. J. Syst. Evol. Microbiol.">
        <title>The Global Catalogue of Microorganisms (GCM) 10K type strain sequencing project: providing services to taxonomists for standard genome sequencing and annotation.</title>
        <authorList>
            <consortium name="The Broad Institute Genomics Platform"/>
            <consortium name="The Broad Institute Genome Sequencing Center for Infectious Disease"/>
            <person name="Wu L."/>
            <person name="Ma J."/>
        </authorList>
    </citation>
    <scope>NUCLEOTIDE SEQUENCE [LARGE SCALE GENOMIC DNA]</scope>
    <source>
        <strain evidence="4">CGMCC 4.7405</strain>
    </source>
</reference>
<evidence type="ECO:0000256" key="1">
    <source>
        <dbReference type="SAM" id="MobiDB-lite"/>
    </source>
</evidence>
<dbReference type="InterPro" id="IPR001387">
    <property type="entry name" value="Cro/C1-type_HTH"/>
</dbReference>
<protein>
    <submittedName>
        <fullName evidence="3">Scr1 family TA system antitoxin-like transcriptional regulator</fullName>
    </submittedName>
</protein>
<feature type="compositionally biased region" description="Basic residues" evidence="1">
    <location>
        <begin position="289"/>
        <end position="302"/>
    </location>
</feature>
<proteinExistence type="predicted"/>
<feature type="region of interest" description="Disordered" evidence="1">
    <location>
        <begin position="280"/>
        <end position="311"/>
    </location>
</feature>
<gene>
    <name evidence="3" type="ORF">ACFOWZ_09075</name>
</gene>
<dbReference type="Pfam" id="PF19054">
    <property type="entry name" value="DUF5753"/>
    <property type="match status" value="1"/>
</dbReference>
<accession>A0ABV8BMS8</accession>
<evidence type="ECO:0000313" key="4">
    <source>
        <dbReference type="Proteomes" id="UP001595690"/>
    </source>
</evidence>
<dbReference type="InterPro" id="IPR010982">
    <property type="entry name" value="Lambda_DNA-bd_dom_sf"/>
</dbReference>
<organism evidence="3 4">
    <name type="scientific">Lentzea rhizosphaerae</name>
    <dbReference type="NCBI Taxonomy" id="2041025"/>
    <lineage>
        <taxon>Bacteria</taxon>
        <taxon>Bacillati</taxon>
        <taxon>Actinomycetota</taxon>
        <taxon>Actinomycetes</taxon>
        <taxon>Pseudonocardiales</taxon>
        <taxon>Pseudonocardiaceae</taxon>
        <taxon>Lentzea</taxon>
    </lineage>
</organism>
<evidence type="ECO:0000313" key="3">
    <source>
        <dbReference type="EMBL" id="MFC3891628.1"/>
    </source>
</evidence>
<dbReference type="CDD" id="cd00093">
    <property type="entry name" value="HTH_XRE"/>
    <property type="match status" value="1"/>
</dbReference>
<dbReference type="InterPro" id="IPR043917">
    <property type="entry name" value="DUF5753"/>
</dbReference>